<accession>A0A838ZUC7</accession>
<dbReference type="InterPro" id="IPR019479">
    <property type="entry name" value="Peroxiredoxin_C"/>
</dbReference>
<dbReference type="InterPro" id="IPR000866">
    <property type="entry name" value="AhpC/TSA"/>
</dbReference>
<dbReference type="SUPFAM" id="SSF52833">
    <property type="entry name" value="Thioredoxin-like"/>
    <property type="match status" value="1"/>
</dbReference>
<dbReference type="RefSeq" id="WP_182044111.1">
    <property type="nucleotide sequence ID" value="NZ_JACDZE010000004.1"/>
</dbReference>
<dbReference type="InterPro" id="IPR036249">
    <property type="entry name" value="Thioredoxin-like_sf"/>
</dbReference>
<dbReference type="InterPro" id="IPR013766">
    <property type="entry name" value="Thioredoxin_domain"/>
</dbReference>
<dbReference type="PROSITE" id="PS51352">
    <property type="entry name" value="THIOREDOXIN_2"/>
    <property type="match status" value="1"/>
</dbReference>
<dbReference type="PIRSF" id="PIRSF000239">
    <property type="entry name" value="AHPC"/>
    <property type="match status" value="1"/>
</dbReference>
<keyword evidence="13" id="KW-1185">Reference proteome</keyword>
<feature type="domain" description="Thioredoxin" evidence="11">
    <location>
        <begin position="2"/>
        <end position="175"/>
    </location>
</feature>
<dbReference type="Proteomes" id="UP000552241">
    <property type="component" value="Unassembled WGS sequence"/>
</dbReference>
<evidence type="ECO:0000256" key="4">
    <source>
        <dbReference type="ARBA" id="ARBA00022559"/>
    </source>
</evidence>
<dbReference type="GO" id="GO:0005829">
    <property type="term" value="C:cytosol"/>
    <property type="evidence" value="ECO:0007669"/>
    <property type="project" value="TreeGrafter"/>
</dbReference>
<comment type="function">
    <text evidence="9">Thiol-specific peroxidase that catalyzes the reduction of hydrogen peroxide and organic hydroperoxides to water and alcohols, respectively. Plays a role in cell protection against oxidative stress by detoxifying peroxides.</text>
</comment>
<sequence>MSLVGKKAPQFVAPAVLDGEEIVSDFTLPIGEKNIVLFFYPKDFTFVCPTELHAFQEKLAEFEKRDAVVVGVSTDSEETHLAWLNTAKDNGGIQGITYPVVADLAKTISMDYGVLAGEYVNDYETDRIVFEGLPIAYRGTFIIDKNGVVRHETINDLPLGRNIDEYVRLLDAILHVEKFGEVCPANWEEGKAAMNATKEGVAEYLSTNVNLN</sequence>
<comment type="subcellular location">
    <subcellularLocation>
        <location evidence="1">Cytoplasm</location>
    </subcellularLocation>
</comment>
<evidence type="ECO:0000256" key="9">
    <source>
        <dbReference type="ARBA" id="ARBA00037420"/>
    </source>
</evidence>
<evidence type="ECO:0000256" key="5">
    <source>
        <dbReference type="ARBA" id="ARBA00023002"/>
    </source>
</evidence>
<evidence type="ECO:0000256" key="6">
    <source>
        <dbReference type="ARBA" id="ARBA00023157"/>
    </source>
</evidence>
<reference evidence="12 13" key="1">
    <citation type="submission" date="2020-07" db="EMBL/GenBank/DDBJ databases">
        <title>Moheibacter lacus sp. nov., a member of the family Flavobacteriaceae isolated from freshwater lake sediment.</title>
        <authorList>
            <person name="Liu Y."/>
        </authorList>
    </citation>
    <scope>NUCLEOTIDE SEQUENCE [LARGE SCALE GENOMIC DNA]</scope>
    <source>
        <strain evidence="12 13">BDHS18</strain>
    </source>
</reference>
<evidence type="ECO:0000256" key="8">
    <source>
        <dbReference type="ARBA" id="ARBA00032824"/>
    </source>
</evidence>
<dbReference type="CDD" id="cd03015">
    <property type="entry name" value="PRX_Typ2cys"/>
    <property type="match status" value="1"/>
</dbReference>
<dbReference type="Pfam" id="PF00578">
    <property type="entry name" value="AhpC-TSA"/>
    <property type="match status" value="1"/>
</dbReference>
<dbReference type="GO" id="GO:0042744">
    <property type="term" value="P:hydrogen peroxide catabolic process"/>
    <property type="evidence" value="ECO:0007669"/>
    <property type="project" value="TreeGrafter"/>
</dbReference>
<dbReference type="GO" id="GO:0045454">
    <property type="term" value="P:cell redox homeostasis"/>
    <property type="evidence" value="ECO:0007669"/>
    <property type="project" value="TreeGrafter"/>
</dbReference>
<keyword evidence="4" id="KW-0575">Peroxidase</keyword>
<keyword evidence="5" id="KW-0560">Oxidoreductase</keyword>
<dbReference type="Pfam" id="PF10417">
    <property type="entry name" value="1-cysPrx_C"/>
    <property type="match status" value="1"/>
</dbReference>
<dbReference type="EMBL" id="JACDZE010000004">
    <property type="protein sequence ID" value="MBA5630519.1"/>
    <property type="molecule type" value="Genomic_DNA"/>
</dbReference>
<evidence type="ECO:0000256" key="7">
    <source>
        <dbReference type="ARBA" id="ARBA00023284"/>
    </source>
</evidence>
<dbReference type="PANTHER" id="PTHR10681:SF128">
    <property type="entry name" value="THIOREDOXIN-DEPENDENT PEROXIDE REDUCTASE, MITOCHONDRIAL"/>
    <property type="match status" value="1"/>
</dbReference>
<evidence type="ECO:0000256" key="10">
    <source>
        <dbReference type="PIRSR" id="PIRSR000239-1"/>
    </source>
</evidence>
<organism evidence="12 13">
    <name type="scientific">Moheibacter lacus</name>
    <dbReference type="NCBI Taxonomy" id="2745851"/>
    <lineage>
        <taxon>Bacteria</taxon>
        <taxon>Pseudomonadati</taxon>
        <taxon>Bacteroidota</taxon>
        <taxon>Flavobacteriia</taxon>
        <taxon>Flavobacteriales</taxon>
        <taxon>Weeksellaceae</taxon>
        <taxon>Moheibacter</taxon>
    </lineage>
</organism>
<dbReference type="AlphaFoldDB" id="A0A838ZUC7"/>
<feature type="active site" description="Cysteine sulfenic acid (-SOH) intermediate; for peroxidase activity" evidence="10">
    <location>
        <position position="48"/>
    </location>
</feature>
<comment type="similarity">
    <text evidence="2">Belongs to the peroxiredoxin family. AhpC/Prx1 subfamily.</text>
</comment>
<evidence type="ECO:0000313" key="12">
    <source>
        <dbReference type="EMBL" id="MBA5630519.1"/>
    </source>
</evidence>
<keyword evidence="3" id="KW-0963">Cytoplasm</keyword>
<dbReference type="GO" id="GO:0008379">
    <property type="term" value="F:thioredoxin peroxidase activity"/>
    <property type="evidence" value="ECO:0007669"/>
    <property type="project" value="TreeGrafter"/>
</dbReference>
<dbReference type="InterPro" id="IPR024706">
    <property type="entry name" value="Peroxiredoxin_AhpC-typ"/>
</dbReference>
<name>A0A838ZUC7_9FLAO</name>
<dbReference type="Gene3D" id="3.40.30.10">
    <property type="entry name" value="Glutaredoxin"/>
    <property type="match status" value="1"/>
</dbReference>
<evidence type="ECO:0000256" key="1">
    <source>
        <dbReference type="ARBA" id="ARBA00004496"/>
    </source>
</evidence>
<evidence type="ECO:0000256" key="3">
    <source>
        <dbReference type="ARBA" id="ARBA00022490"/>
    </source>
</evidence>
<evidence type="ECO:0000259" key="11">
    <source>
        <dbReference type="PROSITE" id="PS51352"/>
    </source>
</evidence>
<dbReference type="GO" id="GO:0006979">
    <property type="term" value="P:response to oxidative stress"/>
    <property type="evidence" value="ECO:0007669"/>
    <property type="project" value="TreeGrafter"/>
</dbReference>
<dbReference type="GO" id="GO:0033554">
    <property type="term" value="P:cellular response to stress"/>
    <property type="evidence" value="ECO:0007669"/>
    <property type="project" value="TreeGrafter"/>
</dbReference>
<dbReference type="PANTHER" id="PTHR10681">
    <property type="entry name" value="THIOREDOXIN PEROXIDASE"/>
    <property type="match status" value="1"/>
</dbReference>
<keyword evidence="6" id="KW-1015">Disulfide bond</keyword>
<proteinExistence type="inferred from homology"/>
<dbReference type="InterPro" id="IPR050217">
    <property type="entry name" value="Peroxiredoxin"/>
</dbReference>
<evidence type="ECO:0000313" key="13">
    <source>
        <dbReference type="Proteomes" id="UP000552241"/>
    </source>
</evidence>
<gene>
    <name evidence="12" type="ORF">HU137_12105</name>
</gene>
<protein>
    <recommendedName>
        <fullName evidence="8">Thioredoxin peroxidase</fullName>
    </recommendedName>
</protein>
<dbReference type="FunFam" id="3.40.30.10:FF:000002">
    <property type="entry name" value="Alkyl hydroperoxide reductase C"/>
    <property type="match status" value="1"/>
</dbReference>
<comment type="caution">
    <text evidence="12">The sequence shown here is derived from an EMBL/GenBank/DDBJ whole genome shotgun (WGS) entry which is preliminary data.</text>
</comment>
<evidence type="ECO:0000256" key="2">
    <source>
        <dbReference type="ARBA" id="ARBA00009796"/>
    </source>
</evidence>
<keyword evidence="7" id="KW-0676">Redox-active center</keyword>